<dbReference type="Gene3D" id="1.10.3210.10">
    <property type="entry name" value="Hypothetical protein af1432"/>
    <property type="match status" value="1"/>
</dbReference>
<dbReference type="InterPro" id="IPR050135">
    <property type="entry name" value="dGTPase-like"/>
</dbReference>
<feature type="domain" description="HD" evidence="2">
    <location>
        <begin position="62"/>
        <end position="199"/>
    </location>
</feature>
<evidence type="ECO:0000313" key="4">
    <source>
        <dbReference type="Proteomes" id="UP000297245"/>
    </source>
</evidence>
<proteinExistence type="predicted"/>
<name>A0A4S8MC32_DENBC</name>
<feature type="region of interest" description="Disordered" evidence="1">
    <location>
        <begin position="543"/>
        <end position="609"/>
    </location>
</feature>
<feature type="region of interest" description="Disordered" evidence="1">
    <location>
        <begin position="459"/>
        <end position="493"/>
    </location>
</feature>
<dbReference type="Gene3D" id="3.30.70.2760">
    <property type="match status" value="1"/>
</dbReference>
<accession>A0A4S8MC32</accession>
<dbReference type="InterPro" id="IPR003607">
    <property type="entry name" value="HD/PDEase_dom"/>
</dbReference>
<dbReference type="AlphaFoldDB" id="A0A4S8MC32"/>
<feature type="compositionally biased region" description="Polar residues" evidence="1">
    <location>
        <begin position="460"/>
        <end position="470"/>
    </location>
</feature>
<keyword evidence="4" id="KW-1185">Reference proteome</keyword>
<dbReference type="SUPFAM" id="SSF109604">
    <property type="entry name" value="HD-domain/PDEase-like"/>
    <property type="match status" value="1"/>
</dbReference>
<dbReference type="SMART" id="SM00471">
    <property type="entry name" value="HDc"/>
    <property type="match status" value="1"/>
</dbReference>
<dbReference type="OrthoDB" id="9991235at2759"/>
<dbReference type="GO" id="GO:0008832">
    <property type="term" value="F:dGTPase activity"/>
    <property type="evidence" value="ECO:0007669"/>
    <property type="project" value="TreeGrafter"/>
</dbReference>
<dbReference type="GO" id="GO:0006203">
    <property type="term" value="P:dGTP catabolic process"/>
    <property type="evidence" value="ECO:0007669"/>
    <property type="project" value="TreeGrafter"/>
</dbReference>
<dbReference type="InterPro" id="IPR006674">
    <property type="entry name" value="HD_domain"/>
</dbReference>
<protein>
    <submittedName>
        <fullName evidence="3">HD-domain/PDEase-like protein</fullName>
    </submittedName>
</protein>
<dbReference type="EMBL" id="ML179110">
    <property type="protein sequence ID" value="THV00010.1"/>
    <property type="molecule type" value="Genomic_DNA"/>
</dbReference>
<dbReference type="CDD" id="cd00077">
    <property type="entry name" value="HDc"/>
    <property type="match status" value="1"/>
</dbReference>
<gene>
    <name evidence="3" type="ORF">K435DRAFT_964214</name>
</gene>
<dbReference type="Pfam" id="PF01966">
    <property type="entry name" value="HD"/>
    <property type="match status" value="1"/>
</dbReference>
<reference evidence="3 4" key="1">
    <citation type="journal article" date="2019" name="Nat. Ecol. Evol.">
        <title>Megaphylogeny resolves global patterns of mushroom evolution.</title>
        <authorList>
            <person name="Varga T."/>
            <person name="Krizsan K."/>
            <person name="Foldi C."/>
            <person name="Dima B."/>
            <person name="Sanchez-Garcia M."/>
            <person name="Sanchez-Ramirez S."/>
            <person name="Szollosi G.J."/>
            <person name="Szarkandi J.G."/>
            <person name="Papp V."/>
            <person name="Albert L."/>
            <person name="Andreopoulos W."/>
            <person name="Angelini C."/>
            <person name="Antonin V."/>
            <person name="Barry K.W."/>
            <person name="Bougher N.L."/>
            <person name="Buchanan P."/>
            <person name="Buyck B."/>
            <person name="Bense V."/>
            <person name="Catcheside P."/>
            <person name="Chovatia M."/>
            <person name="Cooper J."/>
            <person name="Damon W."/>
            <person name="Desjardin D."/>
            <person name="Finy P."/>
            <person name="Geml J."/>
            <person name="Haridas S."/>
            <person name="Hughes K."/>
            <person name="Justo A."/>
            <person name="Karasinski D."/>
            <person name="Kautmanova I."/>
            <person name="Kiss B."/>
            <person name="Kocsube S."/>
            <person name="Kotiranta H."/>
            <person name="LaButti K.M."/>
            <person name="Lechner B.E."/>
            <person name="Liimatainen K."/>
            <person name="Lipzen A."/>
            <person name="Lukacs Z."/>
            <person name="Mihaltcheva S."/>
            <person name="Morgado L.N."/>
            <person name="Niskanen T."/>
            <person name="Noordeloos M.E."/>
            <person name="Ohm R.A."/>
            <person name="Ortiz-Santana B."/>
            <person name="Ovrebo C."/>
            <person name="Racz N."/>
            <person name="Riley R."/>
            <person name="Savchenko A."/>
            <person name="Shiryaev A."/>
            <person name="Soop K."/>
            <person name="Spirin V."/>
            <person name="Szebenyi C."/>
            <person name="Tomsovsky M."/>
            <person name="Tulloss R.E."/>
            <person name="Uehling J."/>
            <person name="Grigoriev I.V."/>
            <person name="Vagvolgyi C."/>
            <person name="Papp T."/>
            <person name="Martin F.M."/>
            <person name="Miettinen O."/>
            <person name="Hibbett D.S."/>
            <person name="Nagy L.G."/>
        </authorList>
    </citation>
    <scope>NUCLEOTIDE SEQUENCE [LARGE SCALE GENOMIC DNA]</scope>
    <source>
        <strain evidence="3 4">CBS 962.96</strain>
    </source>
</reference>
<dbReference type="PANTHER" id="PTHR11373:SF4">
    <property type="entry name" value="DEOXYNUCLEOSIDE TRIPHOSPHATE TRIPHOSPHOHYDROLASE SAMHD1"/>
    <property type="match status" value="1"/>
</dbReference>
<dbReference type="PANTHER" id="PTHR11373">
    <property type="entry name" value="DEOXYNUCLEOSIDE TRIPHOSPHATE TRIPHOSPHOHYDROLASE"/>
    <property type="match status" value="1"/>
</dbReference>
<sequence length="609" mass="68379">MHIDECEDSAPRSRFVKDPIHDLIEISPRLSSFLDTRQFQRLRNIKQLGTTYYVWIGACHNRFEHCIGVAHLSRLLASHIKTSQPELNVTDRDVECVAIAGLCHDLGHGPWSHVFDGMFIPKTMPHVEEKDRWTHEKGSEMMFDFLVQENNIEIDEHDKNFIKALIAGEHDRTPSEKSFLFDIVANKRNGLDVDKFDYIARDSHMAGHAVNINTSRILQSARVLNDQICYDIKDVNNIYEICATRFRLHKMLYNHKTAKAIEYMIIDVLLSADKYLGISDSLDKPEKYLRLTDSILETIEASEVEELKEARQLVRRIRTRDLYRRVDYKVLPYDMRNFAREKITPQRILDAVRERFSCHGEGAGSQVDANGLGLDDIIVDFSTMHYGMKEKNPLDKVMFYSKSRPNQCYPAQDGDYSFLRPTVFAEVMLQVFTKNPDFYGVVQAGYRAVVASLGPEPFRSTASTAQQGRTGSPDVSEGPPTPRDSPMATPTGSVTDILQSYASLPSIPSTTPGGSCLSSLLRENEFTKVDASYRHISPVKQLVKPRSTSGGPGGSIGSGGKVFPTSGNSGSVIEMQSLGEKRPRDYTGFMEEPGSPSPKRRKAANGAKG</sequence>
<dbReference type="PROSITE" id="PS51831">
    <property type="entry name" value="HD"/>
    <property type="match status" value="1"/>
</dbReference>
<dbReference type="GO" id="GO:0005634">
    <property type="term" value="C:nucleus"/>
    <property type="evidence" value="ECO:0007669"/>
    <property type="project" value="TreeGrafter"/>
</dbReference>
<evidence type="ECO:0000259" key="2">
    <source>
        <dbReference type="PROSITE" id="PS51831"/>
    </source>
</evidence>
<dbReference type="Proteomes" id="UP000297245">
    <property type="component" value="Unassembled WGS sequence"/>
</dbReference>
<evidence type="ECO:0000256" key="1">
    <source>
        <dbReference type="SAM" id="MobiDB-lite"/>
    </source>
</evidence>
<feature type="compositionally biased region" description="Gly residues" evidence="1">
    <location>
        <begin position="550"/>
        <end position="560"/>
    </location>
</feature>
<organism evidence="3 4">
    <name type="scientific">Dendrothele bispora (strain CBS 962.96)</name>
    <dbReference type="NCBI Taxonomy" id="1314807"/>
    <lineage>
        <taxon>Eukaryota</taxon>
        <taxon>Fungi</taxon>
        <taxon>Dikarya</taxon>
        <taxon>Basidiomycota</taxon>
        <taxon>Agaricomycotina</taxon>
        <taxon>Agaricomycetes</taxon>
        <taxon>Agaricomycetidae</taxon>
        <taxon>Agaricales</taxon>
        <taxon>Agaricales incertae sedis</taxon>
        <taxon>Dendrothele</taxon>
    </lineage>
</organism>
<evidence type="ECO:0000313" key="3">
    <source>
        <dbReference type="EMBL" id="THV00010.1"/>
    </source>
</evidence>